<evidence type="ECO:0000313" key="5">
    <source>
        <dbReference type="Proteomes" id="UP001468095"/>
    </source>
</evidence>
<accession>A0A7Y6NGE2</accession>
<dbReference type="EMBL" id="JABWPM010000020">
    <property type="protein sequence ID" value="NUY98077.1"/>
    <property type="molecule type" value="Genomic_DNA"/>
</dbReference>
<proteinExistence type="predicted"/>
<feature type="chain" id="PRO_5031331991" evidence="1">
    <location>
        <begin position="19"/>
        <end position="126"/>
    </location>
</feature>
<evidence type="ECO:0000313" key="4">
    <source>
        <dbReference type="Proteomes" id="UP000566985"/>
    </source>
</evidence>
<dbReference type="InterPro" id="IPR025581">
    <property type="entry name" value="DUF4354"/>
</dbReference>
<name>A0A7Y6NGE2_9GAMM</name>
<keyword evidence="5" id="KW-1185">Reference proteome</keyword>
<comment type="caution">
    <text evidence="3">The sequence shown here is derived from an EMBL/GenBank/DDBJ whole genome shotgun (WGS) entry which is preliminary data.</text>
</comment>
<feature type="signal peptide" evidence="1">
    <location>
        <begin position="1"/>
        <end position="18"/>
    </location>
</feature>
<dbReference type="Pfam" id="PF14263">
    <property type="entry name" value="DUF4354"/>
    <property type="match status" value="1"/>
</dbReference>
<evidence type="ECO:0000313" key="2">
    <source>
        <dbReference type="EMBL" id="MEL7696263.1"/>
    </source>
</evidence>
<reference evidence="3 4" key="1">
    <citation type="submission" date="2020-05" db="EMBL/GenBank/DDBJ databases">
        <title>Whole Genome Sequences of Enterobacteriales Associated with the International Space Station.</title>
        <authorList>
            <person name="Bharadwaj A."/>
            <person name="Daudu R."/>
            <person name="Singh N."/>
            <person name="Wood J."/>
            <person name="Debieu M."/>
            <person name="Mason C."/>
            <person name="Wang C."/>
            <person name="Venkateswaran K."/>
        </authorList>
    </citation>
    <scope>NUCLEOTIDE SEQUENCE [LARGE SCALE GENOMIC DNA]</scope>
    <source>
        <strain evidence="3 4">IF5SW-B1</strain>
    </source>
</reference>
<dbReference type="Proteomes" id="UP000566985">
    <property type="component" value="Unassembled WGS sequence"/>
</dbReference>
<dbReference type="Proteomes" id="UP001468095">
    <property type="component" value="Unassembled WGS sequence"/>
</dbReference>
<evidence type="ECO:0000256" key="1">
    <source>
        <dbReference type="SAM" id="SignalP"/>
    </source>
</evidence>
<gene>
    <name evidence="2" type="ORF">AABB92_11440</name>
    <name evidence="3" type="ORF">HU668_16595</name>
</gene>
<keyword evidence="1" id="KW-0732">Signal</keyword>
<evidence type="ECO:0000313" key="3">
    <source>
        <dbReference type="EMBL" id="NUY98077.1"/>
    </source>
</evidence>
<dbReference type="RefSeq" id="WP_031374444.1">
    <property type="nucleotide sequence ID" value="NZ_CAUQFK010000016.1"/>
</dbReference>
<dbReference type="Gene3D" id="2.60.40.4110">
    <property type="entry name" value="Protein of unknown function DUF4354"/>
    <property type="match status" value="1"/>
</dbReference>
<organism evidence="3 4">
    <name type="scientific">Pantoea brenneri</name>
    <dbReference type="NCBI Taxonomy" id="472694"/>
    <lineage>
        <taxon>Bacteria</taxon>
        <taxon>Pseudomonadati</taxon>
        <taxon>Pseudomonadota</taxon>
        <taxon>Gammaproteobacteria</taxon>
        <taxon>Enterobacterales</taxon>
        <taxon>Erwiniaceae</taxon>
        <taxon>Pantoea</taxon>
    </lineage>
</organism>
<dbReference type="GeneID" id="57346689"/>
<protein>
    <submittedName>
        <fullName evidence="3">DUF4354 family protein</fullName>
    </submittedName>
</protein>
<reference evidence="2 5" key="2">
    <citation type="submission" date="2024-04" db="EMBL/GenBank/DDBJ databases">
        <authorList>
            <person name="Suleimanova A.D."/>
            <person name="Pudova D.S."/>
            <person name="Shagimardanova E.I."/>
            <person name="Sharipova M.R."/>
        </authorList>
    </citation>
    <scope>NUCLEOTIDE SEQUENCE [LARGE SCALE GENOMIC DNA]</scope>
    <source>
        <strain evidence="2 5">3.1</strain>
    </source>
</reference>
<dbReference type="EMBL" id="JBCGBG010000002">
    <property type="protein sequence ID" value="MEL7696263.1"/>
    <property type="molecule type" value="Genomic_DNA"/>
</dbReference>
<sequence length="126" mass="13197">MKFSTIVASLTLAGMGFAANAVTPGNVAVYATEQSQGSVSIGDKTSYTKTFEVSIANLSGDPVDLSTICLKAYTPDNKEFKIDTVDEALTTGSLKQGKPVKGIAVFADEQDVVLKAALVKISDECK</sequence>
<dbReference type="AlphaFoldDB" id="A0A7Y6NGE2"/>